<dbReference type="InterPro" id="IPR012292">
    <property type="entry name" value="Globin/Proto"/>
</dbReference>
<dbReference type="SMART" id="SM00283">
    <property type="entry name" value="MA"/>
    <property type="match status" value="1"/>
</dbReference>
<dbReference type="RefSeq" id="WP_245030266.1">
    <property type="nucleotide sequence ID" value="NZ_CP095075.1"/>
</dbReference>
<evidence type="ECO:0000313" key="7">
    <source>
        <dbReference type="Proteomes" id="UP000830326"/>
    </source>
</evidence>
<dbReference type="CDD" id="cd11386">
    <property type="entry name" value="MCP_signal"/>
    <property type="match status" value="1"/>
</dbReference>
<keyword evidence="4" id="KW-0175">Coiled coil</keyword>
<dbReference type="SUPFAM" id="SSF46458">
    <property type="entry name" value="Globin-like"/>
    <property type="match status" value="1"/>
</dbReference>
<organism evidence="6 7">
    <name type="scientific">Halobacillus amylolyticus</name>
    <dbReference type="NCBI Taxonomy" id="2932259"/>
    <lineage>
        <taxon>Bacteria</taxon>
        <taxon>Bacillati</taxon>
        <taxon>Bacillota</taxon>
        <taxon>Bacilli</taxon>
        <taxon>Bacillales</taxon>
        <taxon>Bacillaceae</taxon>
        <taxon>Halobacillus</taxon>
    </lineage>
</organism>
<dbReference type="InterPro" id="IPR009050">
    <property type="entry name" value="Globin-like_sf"/>
</dbReference>
<dbReference type="EMBL" id="CP095075">
    <property type="protein sequence ID" value="UOR10854.1"/>
    <property type="molecule type" value="Genomic_DNA"/>
</dbReference>
<dbReference type="Proteomes" id="UP000830326">
    <property type="component" value="Chromosome"/>
</dbReference>
<gene>
    <name evidence="6" type="ORF">MUO15_14675</name>
</gene>
<dbReference type="InterPro" id="IPR039379">
    <property type="entry name" value="Protoglobin_sensor_dom"/>
</dbReference>
<dbReference type="Pfam" id="PF00015">
    <property type="entry name" value="MCPsignal"/>
    <property type="match status" value="1"/>
</dbReference>
<name>A0ABY4H7L6_9BACI</name>
<evidence type="ECO:0000256" key="1">
    <source>
        <dbReference type="ARBA" id="ARBA00023224"/>
    </source>
</evidence>
<evidence type="ECO:0000256" key="4">
    <source>
        <dbReference type="SAM" id="Coils"/>
    </source>
</evidence>
<dbReference type="Gene3D" id="1.10.287.950">
    <property type="entry name" value="Methyl-accepting chemotaxis protein"/>
    <property type="match status" value="1"/>
</dbReference>
<reference evidence="6" key="1">
    <citation type="submission" date="2022-04" db="EMBL/GenBank/DDBJ databases">
        <title>Halobacillus sp. isolated from saltern.</title>
        <authorList>
            <person name="Won M."/>
            <person name="Lee C.-M."/>
            <person name="Woen H.-Y."/>
            <person name="Kwon S.-W."/>
        </authorList>
    </citation>
    <scope>NUCLEOTIDE SEQUENCE</scope>
    <source>
        <strain evidence="6">SSHM10-5</strain>
    </source>
</reference>
<dbReference type="PROSITE" id="PS50111">
    <property type="entry name" value="CHEMOTAXIS_TRANSDUC_2"/>
    <property type="match status" value="1"/>
</dbReference>
<evidence type="ECO:0000259" key="5">
    <source>
        <dbReference type="PROSITE" id="PS50111"/>
    </source>
</evidence>
<accession>A0ABY4H7L6</accession>
<evidence type="ECO:0000256" key="3">
    <source>
        <dbReference type="PROSITE-ProRule" id="PRU00284"/>
    </source>
</evidence>
<dbReference type="PANTHER" id="PTHR32089:SF118">
    <property type="entry name" value="HEME-BASED AEROTACTIC TRANSDUCER HEMAT"/>
    <property type="match status" value="1"/>
</dbReference>
<feature type="coiled-coil region" evidence="4">
    <location>
        <begin position="170"/>
        <end position="222"/>
    </location>
</feature>
<dbReference type="PRINTS" id="PR00260">
    <property type="entry name" value="CHEMTRNSDUCR"/>
</dbReference>
<evidence type="ECO:0000256" key="2">
    <source>
        <dbReference type="ARBA" id="ARBA00029447"/>
    </source>
</evidence>
<dbReference type="InterPro" id="IPR044398">
    <property type="entry name" value="Globin-sensor_dom"/>
</dbReference>
<comment type="similarity">
    <text evidence="2">Belongs to the methyl-accepting chemotaxis (MCP) protein family.</text>
</comment>
<feature type="domain" description="Methyl-accepting transducer" evidence="5">
    <location>
        <begin position="197"/>
        <end position="420"/>
    </location>
</feature>
<keyword evidence="1 3" id="KW-0807">Transducer</keyword>
<keyword evidence="7" id="KW-1185">Reference proteome</keyword>
<dbReference type="InterPro" id="IPR004090">
    <property type="entry name" value="Chemotax_Me-accpt_rcpt"/>
</dbReference>
<dbReference type="Pfam" id="PF11563">
    <property type="entry name" value="Protoglobin"/>
    <property type="match status" value="1"/>
</dbReference>
<proteinExistence type="inferred from homology"/>
<dbReference type="Gene3D" id="1.10.490.10">
    <property type="entry name" value="Globins"/>
    <property type="match status" value="1"/>
</dbReference>
<sequence length="431" mass="48774">MFQLFATKTKTKQPSFTFDEEFKGSIQIERGSDLEKQLKMIHLTNDDLSVLKSLQPFVSENIEQMVSQFYKNLEHQESLMNMINDNSSVDRLKKTLTVHIQEMFNGVIDTNFVEKRKRIAAVHVHIGLEPKWYMCAFQDLLLSLMGIFEQAELDREQYSKAVRATTKILNLEQQIVLESFEQENQRLRELEVEKKVQAYRRIEQMSEELAAISQQASASTEQLTGQSEKILDDSRKGTEVAQNVEHQSSEGKKQLELQQEQMNHIKESIKQISTEMETLKGVAEEISKIVTIVSSIAEQTNLLSLNASIEAARAGEHGAGFTVVANEVRKLSEQTKTSVSEVSALIQSTNGQIHNVSHNVLDIDQLITEGTDNMDQINHFFTEIVGAMAQNKQYNSGIEQELESFSQVIQEINDAVSQVAASSQQLTELTE</sequence>
<dbReference type="InterPro" id="IPR004089">
    <property type="entry name" value="MCPsignal_dom"/>
</dbReference>
<dbReference type="PANTHER" id="PTHR32089">
    <property type="entry name" value="METHYL-ACCEPTING CHEMOTAXIS PROTEIN MCPB"/>
    <property type="match status" value="1"/>
</dbReference>
<dbReference type="SUPFAM" id="SSF58104">
    <property type="entry name" value="Methyl-accepting chemotaxis protein (MCP) signaling domain"/>
    <property type="match status" value="1"/>
</dbReference>
<protein>
    <submittedName>
        <fullName evidence="6">Globin-coupled sensor protein</fullName>
    </submittedName>
</protein>
<evidence type="ECO:0000313" key="6">
    <source>
        <dbReference type="EMBL" id="UOR10854.1"/>
    </source>
</evidence>
<dbReference type="CDD" id="cd01068">
    <property type="entry name" value="globin_sensor"/>
    <property type="match status" value="1"/>
</dbReference>